<evidence type="ECO:0000256" key="1">
    <source>
        <dbReference type="SAM" id="Phobius"/>
    </source>
</evidence>
<name>A0A2U2B3G0_9BACT</name>
<reference evidence="2 3" key="1">
    <citation type="submission" date="2018-05" db="EMBL/GenBank/DDBJ databases">
        <title>Marinilabilia rubrum sp. nov., isolated from saltern sediment.</title>
        <authorList>
            <person name="Zhang R."/>
        </authorList>
    </citation>
    <scope>NUCLEOTIDE SEQUENCE [LARGE SCALE GENOMIC DNA]</scope>
    <source>
        <strain evidence="2 3">WTE16</strain>
    </source>
</reference>
<keyword evidence="1" id="KW-0472">Membrane</keyword>
<dbReference type="Proteomes" id="UP000244956">
    <property type="component" value="Unassembled WGS sequence"/>
</dbReference>
<evidence type="ECO:0000313" key="3">
    <source>
        <dbReference type="Proteomes" id="UP000244956"/>
    </source>
</evidence>
<accession>A0A2U2B3G0</accession>
<evidence type="ECO:0000313" key="2">
    <source>
        <dbReference type="EMBL" id="PWD97601.1"/>
    </source>
</evidence>
<keyword evidence="1" id="KW-0812">Transmembrane</keyword>
<feature type="transmembrane region" description="Helical" evidence="1">
    <location>
        <begin position="35"/>
        <end position="55"/>
    </location>
</feature>
<keyword evidence="3" id="KW-1185">Reference proteome</keyword>
<gene>
    <name evidence="2" type="ORF">DDZ16_19875</name>
</gene>
<comment type="caution">
    <text evidence="2">The sequence shown here is derived from an EMBL/GenBank/DDBJ whole genome shotgun (WGS) entry which is preliminary data.</text>
</comment>
<protein>
    <submittedName>
        <fullName evidence="2">Uncharacterized protein</fullName>
    </submittedName>
</protein>
<proteinExistence type="predicted"/>
<sequence>MLYAGVHCLCLFISQLIFSFILVSNRIRLTTKHKFISFFYGLAILKPPTKAVAWAGKAKALLPAFGLSVGPCGLANVLTTVSKIRQVILIK</sequence>
<keyword evidence="1" id="KW-1133">Transmembrane helix</keyword>
<dbReference type="AlphaFoldDB" id="A0A2U2B3G0"/>
<organism evidence="2 3">
    <name type="scientific">Marinilabilia rubra</name>
    <dbReference type="NCBI Taxonomy" id="2162893"/>
    <lineage>
        <taxon>Bacteria</taxon>
        <taxon>Pseudomonadati</taxon>
        <taxon>Bacteroidota</taxon>
        <taxon>Bacteroidia</taxon>
        <taxon>Marinilabiliales</taxon>
        <taxon>Marinilabiliaceae</taxon>
        <taxon>Marinilabilia</taxon>
    </lineage>
</organism>
<feature type="transmembrane region" description="Helical" evidence="1">
    <location>
        <begin position="61"/>
        <end position="81"/>
    </location>
</feature>
<dbReference type="EMBL" id="QEWP01000031">
    <property type="protein sequence ID" value="PWD97601.1"/>
    <property type="molecule type" value="Genomic_DNA"/>
</dbReference>
<feature type="transmembrane region" description="Helical" evidence="1">
    <location>
        <begin position="6"/>
        <end position="23"/>
    </location>
</feature>